<evidence type="ECO:0000259" key="2">
    <source>
        <dbReference type="PROSITE" id="PS50125"/>
    </source>
</evidence>
<reference evidence="3" key="1">
    <citation type="submission" date="2023-07" db="EMBL/GenBank/DDBJ databases">
        <authorList>
            <person name="Kim M.K."/>
        </authorList>
    </citation>
    <scope>NUCLEOTIDE SEQUENCE</scope>
    <source>
        <strain evidence="3">ASUV-10-1</strain>
    </source>
</reference>
<dbReference type="InterPro" id="IPR001054">
    <property type="entry name" value="A/G_cyclase"/>
</dbReference>
<comment type="caution">
    <text evidence="3">The sequence shown here is derived from an EMBL/GenBank/DDBJ whole genome shotgun (WGS) entry which is preliminary data.</text>
</comment>
<protein>
    <submittedName>
        <fullName evidence="3">Adenylate/guanylate cyclase domain-containing protein</fullName>
        <ecNumber evidence="3">4.6.1.-</ecNumber>
    </submittedName>
</protein>
<dbReference type="InterPro" id="IPR029787">
    <property type="entry name" value="Nucleotide_cyclase"/>
</dbReference>
<dbReference type="PROSITE" id="PS50125">
    <property type="entry name" value="GUANYLATE_CYCLASE_2"/>
    <property type="match status" value="1"/>
</dbReference>
<name>A0ABT9BHD3_9BACT</name>
<keyword evidence="1" id="KW-1133">Transmembrane helix</keyword>
<feature type="transmembrane region" description="Helical" evidence="1">
    <location>
        <begin position="20"/>
        <end position="38"/>
    </location>
</feature>
<keyword evidence="1" id="KW-0812">Transmembrane</keyword>
<feature type="domain" description="Guanylate cyclase" evidence="2">
    <location>
        <begin position="171"/>
        <end position="300"/>
    </location>
</feature>
<dbReference type="SUPFAM" id="SSF55073">
    <property type="entry name" value="Nucleotide cyclase"/>
    <property type="match status" value="1"/>
</dbReference>
<dbReference type="GO" id="GO:0016829">
    <property type="term" value="F:lyase activity"/>
    <property type="evidence" value="ECO:0007669"/>
    <property type="project" value="UniProtKB-KW"/>
</dbReference>
<gene>
    <name evidence="3" type="ORF">Q5H93_23220</name>
</gene>
<keyword evidence="1" id="KW-0472">Membrane</keyword>
<keyword evidence="3" id="KW-0456">Lyase</keyword>
<evidence type="ECO:0000313" key="3">
    <source>
        <dbReference type="EMBL" id="MDO7877669.1"/>
    </source>
</evidence>
<proteinExistence type="predicted"/>
<feature type="transmembrane region" description="Helical" evidence="1">
    <location>
        <begin position="87"/>
        <end position="107"/>
    </location>
</feature>
<dbReference type="EC" id="4.6.1.-" evidence="3"/>
<feature type="transmembrane region" description="Helical" evidence="1">
    <location>
        <begin position="45"/>
        <end position="67"/>
    </location>
</feature>
<dbReference type="PANTHER" id="PTHR43081">
    <property type="entry name" value="ADENYLATE CYCLASE, TERMINAL-DIFFERENTIATION SPECIFIC-RELATED"/>
    <property type="match status" value="1"/>
</dbReference>
<keyword evidence="4" id="KW-1185">Reference proteome</keyword>
<organism evidence="3 4">
    <name type="scientific">Hymenobacter aranciens</name>
    <dbReference type="NCBI Taxonomy" id="3063996"/>
    <lineage>
        <taxon>Bacteria</taxon>
        <taxon>Pseudomonadati</taxon>
        <taxon>Bacteroidota</taxon>
        <taxon>Cytophagia</taxon>
        <taxon>Cytophagales</taxon>
        <taxon>Hymenobacteraceae</taxon>
        <taxon>Hymenobacter</taxon>
    </lineage>
</organism>
<dbReference type="Gene3D" id="3.30.70.1230">
    <property type="entry name" value="Nucleotide cyclase"/>
    <property type="match status" value="1"/>
</dbReference>
<dbReference type="Proteomes" id="UP001176429">
    <property type="component" value="Unassembled WGS sequence"/>
</dbReference>
<dbReference type="CDD" id="cd07302">
    <property type="entry name" value="CHD"/>
    <property type="match status" value="1"/>
</dbReference>
<dbReference type="InterPro" id="IPR050697">
    <property type="entry name" value="Adenylyl/Guanylyl_Cyclase_3/4"/>
</dbReference>
<evidence type="ECO:0000256" key="1">
    <source>
        <dbReference type="SAM" id="Phobius"/>
    </source>
</evidence>
<feature type="transmembrane region" description="Helical" evidence="1">
    <location>
        <begin position="119"/>
        <end position="142"/>
    </location>
</feature>
<evidence type="ECO:0000313" key="4">
    <source>
        <dbReference type="Proteomes" id="UP001176429"/>
    </source>
</evidence>
<accession>A0ABT9BHD3</accession>
<dbReference type="PANTHER" id="PTHR43081:SF1">
    <property type="entry name" value="ADENYLATE CYCLASE, TERMINAL-DIFFERENTIATION SPECIFIC"/>
    <property type="match status" value="1"/>
</dbReference>
<dbReference type="RefSeq" id="WP_305009123.1">
    <property type="nucleotide sequence ID" value="NZ_JAUQSY010000023.1"/>
</dbReference>
<dbReference type="Pfam" id="PF00211">
    <property type="entry name" value="Guanylate_cyc"/>
    <property type="match status" value="1"/>
</dbReference>
<dbReference type="EMBL" id="JAUQSY010000023">
    <property type="protein sequence ID" value="MDO7877669.1"/>
    <property type="molecule type" value="Genomic_DNA"/>
</dbReference>
<sequence>MHALPSPRRQLQYRQVFRSAQTGLLVGLAYAVVQSLLAEHEARQIVLNGVLAGFFIGASVGVVEAFWFPLRFRRLPFGWLQLARTLLYSSFSAFWLLIIVLTSRMYFEGLSLGGAWHEYLTAGHFRADLIFAVLFSFVLGGLQQITTLHGPGQLLKFVNGTFHQPREVERIFMFVDMKSSTTIAETLGNLTYSRFVQDFFYDLTDAILATQAEVYQYVGDEIVLAWPLAANRQRAQCVRCFYLMQDAIEARRAAYLAEYGYFPTFKAGLHGGRVVVTWVGEVKKEIVYHGDVLNTTARIQALCNEFGQELLISETLLQELGPLPHVRATFLTTLRLRGKQHEVSLYGLRRAEALA</sequence>